<organism evidence="1 2">
    <name type="scientific">Caerostris darwini</name>
    <dbReference type="NCBI Taxonomy" id="1538125"/>
    <lineage>
        <taxon>Eukaryota</taxon>
        <taxon>Metazoa</taxon>
        <taxon>Ecdysozoa</taxon>
        <taxon>Arthropoda</taxon>
        <taxon>Chelicerata</taxon>
        <taxon>Arachnida</taxon>
        <taxon>Araneae</taxon>
        <taxon>Araneomorphae</taxon>
        <taxon>Entelegynae</taxon>
        <taxon>Araneoidea</taxon>
        <taxon>Araneidae</taxon>
        <taxon>Caerostris</taxon>
    </lineage>
</organism>
<dbReference type="AlphaFoldDB" id="A0AAV4VKK9"/>
<sequence length="95" mass="10476">MHSAVHVSLHMFYVLSPASEPCAVMRKVMRKTALSVKNTDATHSAFCGEPCRALFRATLRIFNRVSTMPESVRGSCRGNATIALFPPPNNQSLKK</sequence>
<reference evidence="1 2" key="1">
    <citation type="submission" date="2021-06" db="EMBL/GenBank/DDBJ databases">
        <title>Caerostris darwini draft genome.</title>
        <authorList>
            <person name="Kono N."/>
            <person name="Arakawa K."/>
        </authorList>
    </citation>
    <scope>NUCLEOTIDE SEQUENCE [LARGE SCALE GENOMIC DNA]</scope>
</reference>
<evidence type="ECO:0000313" key="2">
    <source>
        <dbReference type="Proteomes" id="UP001054837"/>
    </source>
</evidence>
<protein>
    <recommendedName>
        <fullName evidence="3">Secreted protein</fullName>
    </recommendedName>
</protein>
<gene>
    <name evidence="1" type="ORF">CDAR_60841</name>
</gene>
<dbReference type="EMBL" id="BPLQ01013128">
    <property type="protein sequence ID" value="GIY69990.1"/>
    <property type="molecule type" value="Genomic_DNA"/>
</dbReference>
<keyword evidence="2" id="KW-1185">Reference proteome</keyword>
<accession>A0AAV4VKK9</accession>
<proteinExistence type="predicted"/>
<comment type="caution">
    <text evidence="1">The sequence shown here is derived from an EMBL/GenBank/DDBJ whole genome shotgun (WGS) entry which is preliminary data.</text>
</comment>
<evidence type="ECO:0008006" key="3">
    <source>
        <dbReference type="Google" id="ProtNLM"/>
    </source>
</evidence>
<evidence type="ECO:0000313" key="1">
    <source>
        <dbReference type="EMBL" id="GIY69990.1"/>
    </source>
</evidence>
<dbReference type="Proteomes" id="UP001054837">
    <property type="component" value="Unassembled WGS sequence"/>
</dbReference>
<name>A0AAV4VKK9_9ARAC</name>